<reference evidence="1 2" key="1">
    <citation type="submission" date="2018-11" db="EMBL/GenBank/DDBJ databases">
        <title>Genome sequence of Apiotrichum porosum DSM 27194.</title>
        <authorList>
            <person name="Aliyu H."/>
            <person name="Gorte O."/>
            <person name="Ochsenreither K."/>
        </authorList>
    </citation>
    <scope>NUCLEOTIDE SEQUENCE [LARGE SCALE GENOMIC DNA]</scope>
    <source>
        <strain evidence="1 2">DSM 27194</strain>
    </source>
</reference>
<evidence type="ECO:0000313" key="1">
    <source>
        <dbReference type="EMBL" id="RSH87921.1"/>
    </source>
</evidence>
<evidence type="ECO:0000313" key="2">
    <source>
        <dbReference type="Proteomes" id="UP000279236"/>
    </source>
</evidence>
<name>A0A427Y9T5_9TREE</name>
<dbReference type="Proteomes" id="UP000279236">
    <property type="component" value="Unassembled WGS sequence"/>
</dbReference>
<accession>A0A427Y9T5</accession>
<dbReference type="RefSeq" id="XP_028480129.1">
    <property type="nucleotide sequence ID" value="XM_028616272.1"/>
</dbReference>
<keyword evidence="2" id="KW-1185">Reference proteome</keyword>
<gene>
    <name evidence="1" type="ORF">EHS24_000441</name>
</gene>
<comment type="caution">
    <text evidence="1">The sequence shown here is derived from an EMBL/GenBank/DDBJ whole genome shotgun (WGS) entry which is preliminary data.</text>
</comment>
<dbReference type="GeneID" id="39584984"/>
<proteinExistence type="predicted"/>
<sequence>MSVSDPSPKANGPTVRPEWIASLRAFSLSPLVADQWCNNDKAILAASLPETFDAVKTLFGPIQAAMKRLQAQDRLVMDRKSWLPRLTVEILELDAASVEFSTVNMLLLFAAGMLGSVVVTHAIGTRLNTLAGAHVWDDVGTESCPYRARVPKRSATV</sequence>
<protein>
    <submittedName>
        <fullName evidence="1">Uncharacterized protein</fullName>
    </submittedName>
</protein>
<dbReference type="AlphaFoldDB" id="A0A427Y9T5"/>
<organism evidence="1 2">
    <name type="scientific">Apiotrichum porosum</name>
    <dbReference type="NCBI Taxonomy" id="105984"/>
    <lineage>
        <taxon>Eukaryota</taxon>
        <taxon>Fungi</taxon>
        <taxon>Dikarya</taxon>
        <taxon>Basidiomycota</taxon>
        <taxon>Agaricomycotina</taxon>
        <taxon>Tremellomycetes</taxon>
        <taxon>Trichosporonales</taxon>
        <taxon>Trichosporonaceae</taxon>
        <taxon>Apiotrichum</taxon>
    </lineage>
</organism>
<dbReference type="EMBL" id="RSCE01000001">
    <property type="protein sequence ID" value="RSH87921.1"/>
    <property type="molecule type" value="Genomic_DNA"/>
</dbReference>